<dbReference type="SUPFAM" id="SSF56935">
    <property type="entry name" value="Porins"/>
    <property type="match status" value="1"/>
</dbReference>
<comment type="subcellular location">
    <subcellularLocation>
        <location evidence="1 8">Cell outer membrane</location>
        <topology evidence="1 8">Multi-pass membrane protein</topology>
    </subcellularLocation>
</comment>
<evidence type="ECO:0000256" key="3">
    <source>
        <dbReference type="ARBA" id="ARBA00022452"/>
    </source>
</evidence>
<dbReference type="Pfam" id="PF00593">
    <property type="entry name" value="TonB_dep_Rec_b-barrel"/>
    <property type="match status" value="1"/>
</dbReference>
<feature type="domain" description="TonB-dependent receptor-like beta-barrel" evidence="9">
    <location>
        <begin position="10"/>
        <end position="489"/>
    </location>
</feature>
<dbReference type="EMBL" id="JANFAV010000013">
    <property type="protein sequence ID" value="MCW6536425.1"/>
    <property type="molecule type" value="Genomic_DNA"/>
</dbReference>
<reference evidence="10" key="1">
    <citation type="submission" date="2022-06" db="EMBL/GenBank/DDBJ databases">
        <title>Sphingomonas sp. nov. isolated from rhizosphere soil of tomato.</title>
        <authorList>
            <person name="Dong H."/>
            <person name="Gao R."/>
        </authorList>
    </citation>
    <scope>NUCLEOTIDE SEQUENCE</scope>
    <source>
        <strain evidence="10">MMSM24</strain>
    </source>
</reference>
<dbReference type="GO" id="GO:0009279">
    <property type="term" value="C:cell outer membrane"/>
    <property type="evidence" value="ECO:0007669"/>
    <property type="project" value="UniProtKB-SubCell"/>
</dbReference>
<evidence type="ECO:0000256" key="1">
    <source>
        <dbReference type="ARBA" id="ARBA00004571"/>
    </source>
</evidence>
<comment type="similarity">
    <text evidence="8">Belongs to the TonB-dependent receptor family.</text>
</comment>
<evidence type="ECO:0000256" key="6">
    <source>
        <dbReference type="ARBA" id="ARBA00023136"/>
    </source>
</evidence>
<protein>
    <submittedName>
        <fullName evidence="10">TonB-dependent receptor</fullName>
    </submittedName>
</protein>
<dbReference type="InterPro" id="IPR000531">
    <property type="entry name" value="Beta-barrel_TonB"/>
</dbReference>
<dbReference type="InterPro" id="IPR039426">
    <property type="entry name" value="TonB-dep_rcpt-like"/>
</dbReference>
<keyword evidence="2 8" id="KW-0813">Transport</keyword>
<keyword evidence="5" id="KW-0798">TonB box</keyword>
<keyword evidence="10" id="KW-0675">Receptor</keyword>
<dbReference type="PANTHER" id="PTHR47234:SF2">
    <property type="entry name" value="TONB-DEPENDENT RECEPTOR"/>
    <property type="match status" value="1"/>
</dbReference>
<keyword evidence="11" id="KW-1185">Reference proteome</keyword>
<proteinExistence type="inferred from homology"/>
<keyword evidence="3 8" id="KW-1134">Transmembrane beta strand</keyword>
<evidence type="ECO:0000256" key="5">
    <source>
        <dbReference type="ARBA" id="ARBA00023077"/>
    </source>
</evidence>
<evidence type="ECO:0000313" key="10">
    <source>
        <dbReference type="EMBL" id="MCW6536425.1"/>
    </source>
</evidence>
<name>A0AA41ZAF7_9SPHN</name>
<gene>
    <name evidence="10" type="ORF">NEE01_16735</name>
</gene>
<comment type="caution">
    <text evidence="10">The sequence shown here is derived from an EMBL/GenBank/DDBJ whole genome shotgun (WGS) entry which is preliminary data.</text>
</comment>
<keyword evidence="7 8" id="KW-0998">Cell outer membrane</keyword>
<evidence type="ECO:0000313" key="11">
    <source>
        <dbReference type="Proteomes" id="UP001165565"/>
    </source>
</evidence>
<dbReference type="PANTHER" id="PTHR47234">
    <property type="match status" value="1"/>
</dbReference>
<dbReference type="PROSITE" id="PS52016">
    <property type="entry name" value="TONB_DEPENDENT_REC_3"/>
    <property type="match status" value="1"/>
</dbReference>
<evidence type="ECO:0000256" key="2">
    <source>
        <dbReference type="ARBA" id="ARBA00022448"/>
    </source>
</evidence>
<keyword evidence="6 8" id="KW-0472">Membrane</keyword>
<accession>A0AA41ZAF7</accession>
<organism evidence="10 11">
    <name type="scientific">Sphingomonas lycopersici</name>
    <dbReference type="NCBI Taxonomy" id="2951807"/>
    <lineage>
        <taxon>Bacteria</taxon>
        <taxon>Pseudomonadati</taxon>
        <taxon>Pseudomonadota</taxon>
        <taxon>Alphaproteobacteria</taxon>
        <taxon>Sphingomonadales</taxon>
        <taxon>Sphingomonadaceae</taxon>
        <taxon>Sphingomonas</taxon>
    </lineage>
</organism>
<sequence length="524" mass="55462">MFGPSNVTNQHFQSYGVTPALNWKIGAGWEIRAQANFGRSYSEIHEDTVNSAAASLALAGTSIATALNPYDLAATNPAVLAAIENFENHSIGVQELAEGRIVADGRLFALPGGDIRIAVGGEYHYADLRQTMISAARGTTTGGTRSFSDRDVKSVFAELVVPLFGTGNGTAGLRSLILSGSVRHDEYSDVGGTTNPKIGVTWAPFDGLTVRGNWGTSFHAPGLESLNETSNQVQVIPFSPYRRADSSPLDLLRPTILLAGGNANLKPETATTWSVGFDLKPLQVPGLRLSATYYKTDFRNSIGLLSAATLFTDPNYAPFYTINPTLAQARAAAGSYPIVGVPNLALLYVGTSPYLLADARLQNFGGIRLDGIDFHASFTRQVGGTAAVFADVAGTWTLDRKFATSAGGPWTDTLKNGTNHLSFAASAGAKVGGLTGRVTYNYRGGYPILGLINQDYVKSLQITDLYVGYELPARGPLANTTLTLNVQNLFDANPPYANVAGNSLAAVGGATLGRLFLLGIRKTL</sequence>
<evidence type="ECO:0000259" key="9">
    <source>
        <dbReference type="Pfam" id="PF00593"/>
    </source>
</evidence>
<evidence type="ECO:0000256" key="7">
    <source>
        <dbReference type="ARBA" id="ARBA00023237"/>
    </source>
</evidence>
<dbReference type="InterPro" id="IPR036942">
    <property type="entry name" value="Beta-barrel_TonB_sf"/>
</dbReference>
<evidence type="ECO:0000256" key="8">
    <source>
        <dbReference type="PROSITE-ProRule" id="PRU01360"/>
    </source>
</evidence>
<dbReference type="AlphaFoldDB" id="A0AA41ZAF7"/>
<keyword evidence="4 8" id="KW-0812">Transmembrane</keyword>
<dbReference type="Proteomes" id="UP001165565">
    <property type="component" value="Unassembled WGS sequence"/>
</dbReference>
<evidence type="ECO:0000256" key="4">
    <source>
        <dbReference type="ARBA" id="ARBA00022692"/>
    </source>
</evidence>
<dbReference type="Gene3D" id="2.40.170.20">
    <property type="entry name" value="TonB-dependent receptor, beta-barrel domain"/>
    <property type="match status" value="1"/>
</dbReference>